<keyword evidence="4" id="KW-0489">Methyltransferase</keyword>
<dbReference type="EC" id="2.1.1.33" evidence="3"/>
<evidence type="ECO:0000256" key="5">
    <source>
        <dbReference type="ARBA" id="ARBA00022679"/>
    </source>
</evidence>
<evidence type="ECO:0000259" key="8">
    <source>
        <dbReference type="Pfam" id="PF00535"/>
    </source>
</evidence>
<comment type="caution">
    <text evidence="9">The sequence shown here is derived from an EMBL/GenBank/DDBJ whole genome shotgun (WGS) entry which is preliminary data.</text>
</comment>
<gene>
    <name evidence="9" type="ORF">AVJ23_19975</name>
</gene>
<comment type="function">
    <text evidence="2">Catalyzes the formation of N(7)-methylguanine at position 46 (m7G46) in tRNA.</text>
</comment>
<dbReference type="InterPro" id="IPR050834">
    <property type="entry name" value="Glycosyltransf_2"/>
</dbReference>
<accession>A0A0W7WEH6</accession>
<dbReference type="PANTHER" id="PTHR43685">
    <property type="entry name" value="GLYCOSYLTRANSFERASE"/>
    <property type="match status" value="1"/>
</dbReference>
<evidence type="ECO:0000256" key="4">
    <source>
        <dbReference type="ARBA" id="ARBA00022603"/>
    </source>
</evidence>
<dbReference type="PANTHER" id="PTHR43685:SF2">
    <property type="entry name" value="GLYCOSYLTRANSFERASE 2-LIKE DOMAIN-CONTAINING PROTEIN"/>
    <property type="match status" value="1"/>
</dbReference>
<evidence type="ECO:0000256" key="1">
    <source>
        <dbReference type="ARBA" id="ARBA00000142"/>
    </source>
</evidence>
<dbReference type="AlphaFoldDB" id="A0A0W7WEH6"/>
<dbReference type="InterPro" id="IPR029063">
    <property type="entry name" value="SAM-dependent_MTases_sf"/>
</dbReference>
<evidence type="ECO:0000313" key="9">
    <source>
        <dbReference type="EMBL" id="KUF08969.1"/>
    </source>
</evidence>
<keyword evidence="10" id="KW-1185">Reference proteome</keyword>
<dbReference type="SUPFAM" id="SSF53448">
    <property type="entry name" value="Nucleotide-diphospho-sugar transferases"/>
    <property type="match status" value="1"/>
</dbReference>
<evidence type="ECO:0000313" key="10">
    <source>
        <dbReference type="Proteomes" id="UP000054396"/>
    </source>
</evidence>
<name>A0A0W7WEH6_9RHOB</name>
<dbReference type="GO" id="GO:0008176">
    <property type="term" value="F:tRNA (guanine(46)-N7)-methyltransferase activity"/>
    <property type="evidence" value="ECO:0007669"/>
    <property type="project" value="UniProtKB-EC"/>
</dbReference>
<sequence>MSGTHVQTGEQAETHYSAFGVPVRLSHAADPLERDRRLRWLHHGAELFLASRAIPRSGLCVEVGAGEGWFSLPFACAFPDWQVLCLEPDAAAVTRLEANVAALGLRNVTCLQAGLHPDLPDIRPAADRRNAAAHLAVERQEKPFQRLVALGHRAEPVPEGTEGAVEVLPALPASALAGLEPDLLVFDAPGAEAAIAETMRTAPTGFLLGQLYAHVRSGLFNPADETAPRQYYLECGEHVLRRDFEDNFPDRRPRLDVVVAMYNTREFIEECVDSVLADGNPDIRVLVVNDGSSDGCEQLVAERYAGNPRVVLLNKPNGGCASARNYGRQKSDASHIAFIDADDRVDPGLFSALLEVARHTGTFVAEGEFQFFHPDRPADAQLVPSYEAEIYTMPGDRCIGPHHYTWIPGDAIAVGQPTIWRRIYRRDFLDRKKIYFPEHIRAFDDQIFQLLVAQYCGALAHVQGHSYHYRQHTAQDIKQGDERHFYSFNMFRAVILRSLDESWPRIDMVVQSLLNTMGWSYSGLRNDLKGIYREAAAAFVTALEKTYGYHIEPHRLRETGIEGLDFLVERRLQEMQNDPVSYGIMRLEDWRWQPELIRMMQSVRR</sequence>
<dbReference type="InterPro" id="IPR001173">
    <property type="entry name" value="Glyco_trans_2-like"/>
</dbReference>
<dbReference type="EMBL" id="LPXO01000019">
    <property type="protein sequence ID" value="KUF08969.1"/>
    <property type="molecule type" value="Genomic_DNA"/>
</dbReference>
<dbReference type="CDD" id="cd00761">
    <property type="entry name" value="Glyco_tranf_GTA_type"/>
    <property type="match status" value="1"/>
</dbReference>
<dbReference type="Gene3D" id="3.40.50.150">
    <property type="entry name" value="Vaccinia Virus protein VP39"/>
    <property type="match status" value="1"/>
</dbReference>
<evidence type="ECO:0000256" key="6">
    <source>
        <dbReference type="ARBA" id="ARBA00022691"/>
    </source>
</evidence>
<feature type="domain" description="Glycosyltransferase 2-like" evidence="8">
    <location>
        <begin position="257"/>
        <end position="362"/>
    </location>
</feature>
<proteinExistence type="predicted"/>
<evidence type="ECO:0000256" key="7">
    <source>
        <dbReference type="ARBA" id="ARBA00022694"/>
    </source>
</evidence>
<dbReference type="Gene3D" id="3.90.550.10">
    <property type="entry name" value="Spore Coat Polysaccharide Biosynthesis Protein SpsA, Chain A"/>
    <property type="match status" value="1"/>
</dbReference>
<dbReference type="Pfam" id="PF02390">
    <property type="entry name" value="Methyltransf_4"/>
    <property type="match status" value="1"/>
</dbReference>
<dbReference type="SUPFAM" id="SSF53335">
    <property type="entry name" value="S-adenosyl-L-methionine-dependent methyltransferases"/>
    <property type="match status" value="1"/>
</dbReference>
<protein>
    <recommendedName>
        <fullName evidence="3">tRNA (guanine(46)-N(7))-methyltransferase</fullName>
        <ecNumber evidence="3">2.1.1.33</ecNumber>
    </recommendedName>
</protein>
<dbReference type="InterPro" id="IPR029044">
    <property type="entry name" value="Nucleotide-diphossugar_trans"/>
</dbReference>
<dbReference type="Pfam" id="PF00535">
    <property type="entry name" value="Glycos_transf_2"/>
    <property type="match status" value="1"/>
</dbReference>
<dbReference type="CDD" id="cd02440">
    <property type="entry name" value="AdoMet_MTases"/>
    <property type="match status" value="1"/>
</dbReference>
<keyword evidence="5" id="KW-0808">Transferase</keyword>
<reference evidence="9 10" key="1">
    <citation type="submission" date="2015-12" db="EMBL/GenBank/DDBJ databases">
        <authorList>
            <person name="Shamseldin A."/>
            <person name="Moawad H."/>
            <person name="Abd El-Rahim W.M."/>
            <person name="Sadowsky M.J."/>
        </authorList>
    </citation>
    <scope>NUCLEOTIDE SEQUENCE [LARGE SCALE GENOMIC DNA]</scope>
    <source>
        <strain evidence="9 10">SJ5A-1</strain>
    </source>
</reference>
<comment type="catalytic activity">
    <reaction evidence="1">
        <text>guanosine(46) in tRNA + S-adenosyl-L-methionine = N(7)-methylguanosine(46) in tRNA + S-adenosyl-L-homocysteine</text>
        <dbReference type="Rhea" id="RHEA:42708"/>
        <dbReference type="Rhea" id="RHEA-COMP:10188"/>
        <dbReference type="Rhea" id="RHEA-COMP:10189"/>
        <dbReference type="ChEBI" id="CHEBI:57856"/>
        <dbReference type="ChEBI" id="CHEBI:59789"/>
        <dbReference type="ChEBI" id="CHEBI:74269"/>
        <dbReference type="ChEBI" id="CHEBI:74480"/>
        <dbReference type="EC" id="2.1.1.33"/>
    </reaction>
</comment>
<dbReference type="InterPro" id="IPR003358">
    <property type="entry name" value="tRNA_(Gua-N-7)_MeTrfase_Trmb"/>
</dbReference>
<keyword evidence="6" id="KW-0949">S-adenosyl-L-methionine</keyword>
<evidence type="ECO:0000256" key="3">
    <source>
        <dbReference type="ARBA" id="ARBA00011977"/>
    </source>
</evidence>
<evidence type="ECO:0000256" key="2">
    <source>
        <dbReference type="ARBA" id="ARBA00003015"/>
    </source>
</evidence>
<dbReference type="Proteomes" id="UP000054396">
    <property type="component" value="Unassembled WGS sequence"/>
</dbReference>
<keyword evidence="7" id="KW-0819">tRNA processing</keyword>
<dbReference type="STRING" id="1685382.AVJ23_19975"/>
<organism evidence="9 10">
    <name type="scientific">Pseudoponticoccus marisrubri</name>
    <dbReference type="NCBI Taxonomy" id="1685382"/>
    <lineage>
        <taxon>Bacteria</taxon>
        <taxon>Pseudomonadati</taxon>
        <taxon>Pseudomonadota</taxon>
        <taxon>Alphaproteobacteria</taxon>
        <taxon>Rhodobacterales</taxon>
        <taxon>Roseobacteraceae</taxon>
        <taxon>Pseudoponticoccus</taxon>
    </lineage>
</organism>